<feature type="compositionally biased region" description="Low complexity" evidence="1">
    <location>
        <begin position="221"/>
        <end position="237"/>
    </location>
</feature>
<proteinExistence type="predicted"/>
<sequence>MVEKDLKLKEFAGELFSFIYREYNTTFDLPVKLPHVFNHHAAGDFTEDEGRAVLKLCESLRSVFSDAFTKAFPHIQKSVKHFMMYLTSRCLKLCGDDLLLSFLIICAFIAELNLFCWINGCFAYMNTAPKCLVAIFNRTLRKEFYATVGWERMKLFCESFVHGNGNGDASGYGGDDFINQDLLTGIEELLDHNSSSEEDSSESDCDDEEEEESVADDEVGEVAVSEQEQQKMSGGDSDSSEESEESSMETEDTDSEDDSTEEVIGQPNNAVQSIDSDDDSDSSEESEPSSMSDDEESESDDSESDTTPDVKEINNIKPVMQENLSIEKNIL</sequence>
<comment type="caution">
    <text evidence="3">The sequence shown here is derived from an EMBL/GenBank/DDBJ whole genome shotgun (WGS) entry which is preliminary data.</text>
</comment>
<feature type="transmembrane region" description="Helical" evidence="2">
    <location>
        <begin position="98"/>
        <end position="125"/>
    </location>
</feature>
<name>A0AAV4N4P2_9ARAC</name>
<evidence type="ECO:0000256" key="2">
    <source>
        <dbReference type="SAM" id="Phobius"/>
    </source>
</evidence>
<keyword evidence="4" id="KW-1185">Reference proteome</keyword>
<feature type="region of interest" description="Disordered" evidence="1">
    <location>
        <begin position="192"/>
        <end position="331"/>
    </location>
</feature>
<feature type="compositionally biased region" description="Acidic residues" evidence="1">
    <location>
        <begin position="196"/>
        <end position="220"/>
    </location>
</feature>
<organism evidence="3 4">
    <name type="scientific">Caerostris darwini</name>
    <dbReference type="NCBI Taxonomy" id="1538125"/>
    <lineage>
        <taxon>Eukaryota</taxon>
        <taxon>Metazoa</taxon>
        <taxon>Ecdysozoa</taxon>
        <taxon>Arthropoda</taxon>
        <taxon>Chelicerata</taxon>
        <taxon>Arachnida</taxon>
        <taxon>Araneae</taxon>
        <taxon>Araneomorphae</taxon>
        <taxon>Entelegynae</taxon>
        <taxon>Araneoidea</taxon>
        <taxon>Araneidae</taxon>
        <taxon>Caerostris</taxon>
    </lineage>
</organism>
<evidence type="ECO:0000256" key="1">
    <source>
        <dbReference type="SAM" id="MobiDB-lite"/>
    </source>
</evidence>
<dbReference type="EMBL" id="BPLQ01001175">
    <property type="protein sequence ID" value="GIX79324.1"/>
    <property type="molecule type" value="Genomic_DNA"/>
</dbReference>
<gene>
    <name evidence="3" type="primary">AVEN_76168_1</name>
    <name evidence="3" type="ORF">CDAR_290621</name>
</gene>
<keyword evidence="2" id="KW-1133">Transmembrane helix</keyword>
<keyword evidence="2" id="KW-0472">Membrane</keyword>
<dbReference type="Proteomes" id="UP001054837">
    <property type="component" value="Unassembled WGS sequence"/>
</dbReference>
<evidence type="ECO:0000313" key="3">
    <source>
        <dbReference type="EMBL" id="GIX79324.1"/>
    </source>
</evidence>
<reference evidence="3 4" key="1">
    <citation type="submission" date="2021-06" db="EMBL/GenBank/DDBJ databases">
        <title>Caerostris darwini draft genome.</title>
        <authorList>
            <person name="Kono N."/>
            <person name="Arakawa K."/>
        </authorList>
    </citation>
    <scope>NUCLEOTIDE SEQUENCE [LARGE SCALE GENOMIC DNA]</scope>
</reference>
<evidence type="ECO:0000313" key="4">
    <source>
        <dbReference type="Proteomes" id="UP001054837"/>
    </source>
</evidence>
<keyword evidence="2" id="KW-0812">Transmembrane</keyword>
<dbReference type="AlphaFoldDB" id="A0AAV4N4P2"/>
<protein>
    <submittedName>
        <fullName evidence="3">Uncharacterized protein</fullName>
    </submittedName>
</protein>
<feature type="compositionally biased region" description="Acidic residues" evidence="1">
    <location>
        <begin position="238"/>
        <end position="261"/>
    </location>
</feature>
<feature type="compositionally biased region" description="Acidic residues" evidence="1">
    <location>
        <begin position="275"/>
        <end position="306"/>
    </location>
</feature>
<feature type="compositionally biased region" description="Polar residues" evidence="1">
    <location>
        <begin position="322"/>
        <end position="331"/>
    </location>
</feature>
<accession>A0AAV4N4P2</accession>